<evidence type="ECO:0000313" key="6">
    <source>
        <dbReference type="Proteomes" id="UP001642540"/>
    </source>
</evidence>
<name>A0ABP1Q5C6_9HEXA</name>
<dbReference type="Gene3D" id="3.40.50.11210">
    <property type="entry name" value="Rap/Ran-GAP"/>
    <property type="match status" value="1"/>
</dbReference>
<feature type="compositionally biased region" description="Polar residues" evidence="3">
    <location>
        <begin position="325"/>
        <end position="334"/>
    </location>
</feature>
<dbReference type="PANTHER" id="PTHR10063:SF11">
    <property type="entry name" value="RHO GTPASE-ACTIVATING PROTEIN CG5521-RELATED"/>
    <property type="match status" value="1"/>
</dbReference>
<dbReference type="InterPro" id="IPR027107">
    <property type="entry name" value="Tuberin/Ral-act_asu"/>
</dbReference>
<keyword evidence="1" id="KW-0343">GTPase activation</keyword>
<dbReference type="InterPro" id="IPR035974">
    <property type="entry name" value="Rap/Ran-GAP_sf"/>
</dbReference>
<feature type="region of interest" description="Disordered" evidence="3">
    <location>
        <begin position="1830"/>
        <end position="1864"/>
    </location>
</feature>
<dbReference type="PROSITE" id="PS50085">
    <property type="entry name" value="RAPGAP"/>
    <property type="match status" value="1"/>
</dbReference>
<reference evidence="5 6" key="1">
    <citation type="submission" date="2024-08" db="EMBL/GenBank/DDBJ databases">
        <authorList>
            <person name="Cucini C."/>
            <person name="Frati F."/>
        </authorList>
    </citation>
    <scope>NUCLEOTIDE SEQUENCE [LARGE SCALE GENOMIC DNA]</scope>
</reference>
<keyword evidence="2" id="KW-0597">Phosphoprotein</keyword>
<dbReference type="EMBL" id="CAXLJM020000024">
    <property type="protein sequence ID" value="CAL8089963.1"/>
    <property type="molecule type" value="Genomic_DNA"/>
</dbReference>
<organism evidence="5 6">
    <name type="scientific">Orchesella dallaii</name>
    <dbReference type="NCBI Taxonomy" id="48710"/>
    <lineage>
        <taxon>Eukaryota</taxon>
        <taxon>Metazoa</taxon>
        <taxon>Ecdysozoa</taxon>
        <taxon>Arthropoda</taxon>
        <taxon>Hexapoda</taxon>
        <taxon>Collembola</taxon>
        <taxon>Entomobryomorpha</taxon>
        <taxon>Entomobryoidea</taxon>
        <taxon>Orchesellidae</taxon>
        <taxon>Orchesellinae</taxon>
        <taxon>Orchesella</taxon>
    </lineage>
</organism>
<gene>
    <name evidence="5" type="ORF">ODALV1_LOCUS7514</name>
</gene>
<comment type="caution">
    <text evidence="5">The sequence shown here is derived from an EMBL/GenBank/DDBJ whole genome shotgun (WGS) entry which is preliminary data.</text>
</comment>
<evidence type="ECO:0000256" key="2">
    <source>
        <dbReference type="ARBA" id="ARBA00022553"/>
    </source>
</evidence>
<feature type="region of interest" description="Disordered" evidence="3">
    <location>
        <begin position="629"/>
        <end position="649"/>
    </location>
</feature>
<accession>A0ABP1Q5C6</accession>
<feature type="region of interest" description="Disordered" evidence="3">
    <location>
        <begin position="1879"/>
        <end position="1952"/>
    </location>
</feature>
<evidence type="ECO:0000313" key="5">
    <source>
        <dbReference type="EMBL" id="CAL8089963.1"/>
    </source>
</evidence>
<feature type="compositionally biased region" description="Polar residues" evidence="3">
    <location>
        <begin position="1942"/>
        <end position="1952"/>
    </location>
</feature>
<feature type="compositionally biased region" description="Low complexity" evidence="3">
    <location>
        <begin position="1899"/>
        <end position="1915"/>
    </location>
</feature>
<protein>
    <recommendedName>
        <fullName evidence="4">Rap-GAP domain-containing protein</fullName>
    </recommendedName>
</protein>
<dbReference type="Pfam" id="PF20412">
    <property type="entry name" value="RALGAPB_N"/>
    <property type="match status" value="1"/>
</dbReference>
<evidence type="ECO:0000256" key="1">
    <source>
        <dbReference type="ARBA" id="ARBA00022468"/>
    </source>
</evidence>
<feature type="region of interest" description="Disordered" evidence="3">
    <location>
        <begin position="314"/>
        <end position="339"/>
    </location>
</feature>
<dbReference type="SUPFAM" id="SSF111347">
    <property type="entry name" value="Rap/Ran-GAP"/>
    <property type="match status" value="1"/>
</dbReference>
<sequence>MFSRQKTQTDVKKSTVKLLDSKRDLASRLKHLKQIIDSVDGSEAKALFATHYSHIYHLVYEGIVSAEGSLKLRGVHRAQREELDSVLHLLERLLMLLPDLLHCRWQLHSMSRLMAKLNHPANSLRLRREAIRLFIMWYQCLGTAAPVYVHSMFASLVPGLGAIQSWPPPSDPSMGIAPFEITPVLVASPGERQPEDLSSHFMELLLDFMVSQAPRIHWNEGSPMWGKSIEFLYERFKEYYLPRIFGEFKIITDIYKPNLELPEPRKCADLSNNPIFACQVVFVKWLANYAHSVYRAMELTSAQGFWGSNMQPVQGNHHHSDDVRNQSTPPSSLSGGDRDSITSYSSVHNDVDANVIAKDVILGSRENINFLHEVFRRALLMNFVHTVAIRRVICVYKDWIQMNVPELPVFMLEPDFTTEDEANKERLEPPKNRLRTDSYCGAVGINANNNREEYLSFLRAGAQKVLQVFFCNSAAVFLLFQIPKHEAAVHLLEEQVDVCKRVLNIYRYAVMNTRMEAKTWEQLLVVLLHVTSKVLDVNQPHSGLKHPDTLGSKLASALFQTLIVSWVKASLNVPITAELWDQLQGVLSQLTFCDELITEWSKTMETLTRVLSRHVYNLDLANLPLDRLTEQKSKKRRGGGNGTQSSVVTKEAVKRITDVTLPSSVQLRTRNLSSGASSDRKSLIFSPLTPHPQKKLVLRRSMSEGNILAILKGNGKGKGTHAKDHPPVAGSKTEDVSDHYLHPENRLRKRSRSADSIRKFISHFGHFNQTGMLHPDWAEISSSNTSLENTSTIHIDGDNNSLDCNMEAVTKSAEAKGVIAGGPVKGWLPSVAAILWRRMLGILGNVNDFTNPKTHAHFFQVLTDIWNTLLKIRQNQGISLDNIITPKPPELCPPLQLFSPWCFQALELSDEFYRGKILATALLCDITMNNHDIPFTQEYLSKYYGSLHKIVISNQQEVINEIVKRCGCKFVSKMLPGFSILLLDFCQAAHSVLTTDDLKKAPRMEASTILGTVLAISEVCKNLQILKPNSSMFQLIQPPQSVKDVALTCLIHFAKVEQTSHARAICLQSLTVFICKELTDLKNYGLPMNQREEADMNNRISIVFSLLLASIRVANRSVALVASDLLLLLADFANEVSSFFPYLIPKIILGLKWSLQQALPMKNSGWTSGKPVETEKRLLISLMLTLGEWCMRLSIESLISSYDQDKSSLLTCIFEVLYMVSVGYQSPGESHGVNLTSLEDFDPSIPFDDLQNVDPNLRSLGKENVFARSESTNSHPVIQDIETVRLSARSLLLHLLTQVGHFPMANGAARCGSIVSENDDLPGLTSELDELNAYVFSLPNIQLFALNSNTLLSIVELPAQDGLGGGIPSGFATTPTLVRIILRDLSGKASWDAAHLCAPPISQDDELPIMASFSQQPEDLFSGMTGSFLPQMGPRLTLRRRQTGILPTVENSADDLDNLDDLLQYIGYSSPECLLRVGEPLTSPWDPPPSLSQDAEDDVVAAVVNQRNMEMEFLMKFDMDSTMKAMPVSTEAESEIDIISDHEENLSSLAASTKSIMCGSSFMLSRRLFSHLGLTGWEKRSTVDLLQKDEKLLRELKHLDAQKCRETHKIAVIYVAEGQEDKHSILSNTGGSESYEDFVSGLGWEVELESHSGFMGGLQRNKSSGETAPYYATSFTEVIFHVATRMPSSSEESLLQKTRHLGNDEVHIVWSEHNRDYRRDIIPTEFCDVLIVIYPLQFGLYRVQISRKAEVPYFGPLYNEAVVEKDVLAMLVRSTAINASRARRSSLQFFEHHFEERGKSLSTIIRNHKSRTTFETFTANVFSPVLPPSTFQSGHTNRASGTSFTSSTRTTASTITANSSQSNQLSTVLHLESSVPTVPFRNKGPYHDAPFSPPEVRPVRSNSSGESPSVSQSSTPPVPPKRLAAKLGAGFKPKTHTPPSSPATNRNQGSLK</sequence>
<dbReference type="Proteomes" id="UP001642540">
    <property type="component" value="Unassembled WGS sequence"/>
</dbReference>
<dbReference type="InterPro" id="IPR000331">
    <property type="entry name" value="Rap/Ran_GAP_dom"/>
</dbReference>
<feature type="domain" description="Rap-GAP" evidence="4">
    <location>
        <begin position="1596"/>
        <end position="1804"/>
    </location>
</feature>
<feature type="compositionally biased region" description="Low complexity" evidence="3">
    <location>
        <begin position="1839"/>
        <end position="1862"/>
    </location>
</feature>
<dbReference type="InterPro" id="IPR046859">
    <property type="entry name" value="RGPA/RALGAPB_N"/>
</dbReference>
<keyword evidence="6" id="KW-1185">Reference proteome</keyword>
<dbReference type="PANTHER" id="PTHR10063">
    <property type="entry name" value="TUBERIN"/>
    <property type="match status" value="1"/>
</dbReference>
<feature type="compositionally biased region" description="Basic and acidic residues" evidence="3">
    <location>
        <begin position="721"/>
        <end position="735"/>
    </location>
</feature>
<evidence type="ECO:0000259" key="4">
    <source>
        <dbReference type="PROSITE" id="PS50085"/>
    </source>
</evidence>
<dbReference type="Pfam" id="PF02145">
    <property type="entry name" value="Rap_GAP"/>
    <property type="match status" value="1"/>
</dbReference>
<feature type="region of interest" description="Disordered" evidence="3">
    <location>
        <begin position="712"/>
        <end position="735"/>
    </location>
</feature>
<proteinExistence type="predicted"/>
<evidence type="ECO:0000256" key="3">
    <source>
        <dbReference type="SAM" id="MobiDB-lite"/>
    </source>
</evidence>